<dbReference type="EnsemblMetazoa" id="GAUT036800-RA">
    <property type="protein sequence ID" value="GAUT036800-PA"/>
    <property type="gene ID" value="GAUT036800"/>
</dbReference>
<evidence type="ECO:0000256" key="1">
    <source>
        <dbReference type="SAM" id="MobiDB-lite"/>
    </source>
</evidence>
<organism evidence="2 3">
    <name type="scientific">Glossina austeni</name>
    <name type="common">Savannah tsetse fly</name>
    <dbReference type="NCBI Taxonomy" id="7395"/>
    <lineage>
        <taxon>Eukaryota</taxon>
        <taxon>Metazoa</taxon>
        <taxon>Ecdysozoa</taxon>
        <taxon>Arthropoda</taxon>
        <taxon>Hexapoda</taxon>
        <taxon>Insecta</taxon>
        <taxon>Pterygota</taxon>
        <taxon>Neoptera</taxon>
        <taxon>Endopterygota</taxon>
        <taxon>Diptera</taxon>
        <taxon>Brachycera</taxon>
        <taxon>Muscomorpha</taxon>
        <taxon>Hippoboscoidea</taxon>
        <taxon>Glossinidae</taxon>
        <taxon>Glossina</taxon>
    </lineage>
</organism>
<sequence>MAFLAHVASGIILLNSHNSTYGDNNSRRYNKLIKWSITNSNSNNCVSNGDLENTNSSSNASPTADHSPRNEKKSHSSSSNDRNGSSNDRNGSSNGRNNSNNSNNNNKSSKSVIIQEKLPYHFSHQYRNCRNGTHSNTNKNYSKRSGSNHFRMHYLFVYGKALQPRLNCSRDGDNNSCCDSKKNRNSNSKNNSNTNVIVSDINLRAYDKWKLKMIVTINKYIERYNGKVFDTNVLLFEYVY</sequence>
<dbReference type="VEuPathDB" id="VectorBase:GAUT036800"/>
<protein>
    <submittedName>
        <fullName evidence="2">Uncharacterized protein</fullName>
    </submittedName>
</protein>
<feature type="region of interest" description="Disordered" evidence="1">
    <location>
        <begin position="173"/>
        <end position="194"/>
    </location>
</feature>
<evidence type="ECO:0000313" key="3">
    <source>
        <dbReference type="Proteomes" id="UP000078200"/>
    </source>
</evidence>
<feature type="region of interest" description="Disordered" evidence="1">
    <location>
        <begin position="126"/>
        <end position="145"/>
    </location>
</feature>
<feature type="region of interest" description="Disordered" evidence="1">
    <location>
        <begin position="44"/>
        <end position="109"/>
    </location>
</feature>
<keyword evidence="3" id="KW-1185">Reference proteome</keyword>
<name>A0A1A9VGV9_GLOAU</name>
<proteinExistence type="predicted"/>
<feature type="compositionally biased region" description="Low complexity" evidence="1">
    <location>
        <begin position="185"/>
        <end position="194"/>
    </location>
</feature>
<dbReference type="Proteomes" id="UP000078200">
    <property type="component" value="Unassembled WGS sequence"/>
</dbReference>
<feature type="compositionally biased region" description="Low complexity" evidence="1">
    <location>
        <begin position="53"/>
        <end position="64"/>
    </location>
</feature>
<feature type="compositionally biased region" description="Low complexity" evidence="1">
    <location>
        <begin position="76"/>
        <end position="109"/>
    </location>
</feature>
<evidence type="ECO:0000313" key="2">
    <source>
        <dbReference type="EnsemblMetazoa" id="GAUT036800-PA"/>
    </source>
</evidence>
<dbReference type="AlphaFoldDB" id="A0A1A9VGV9"/>
<accession>A0A1A9VGV9</accession>
<reference evidence="2" key="1">
    <citation type="submission" date="2020-05" db="UniProtKB">
        <authorList>
            <consortium name="EnsemblMetazoa"/>
        </authorList>
    </citation>
    <scope>IDENTIFICATION</scope>
    <source>
        <strain evidence="2">TTRI</strain>
    </source>
</reference>